<dbReference type="AlphaFoldDB" id="A0A812N8C0"/>
<organism evidence="2 3">
    <name type="scientific">Symbiodinium natans</name>
    <dbReference type="NCBI Taxonomy" id="878477"/>
    <lineage>
        <taxon>Eukaryota</taxon>
        <taxon>Sar</taxon>
        <taxon>Alveolata</taxon>
        <taxon>Dinophyceae</taxon>
        <taxon>Suessiales</taxon>
        <taxon>Symbiodiniaceae</taxon>
        <taxon>Symbiodinium</taxon>
    </lineage>
</organism>
<evidence type="ECO:0000256" key="1">
    <source>
        <dbReference type="SAM" id="MobiDB-lite"/>
    </source>
</evidence>
<name>A0A812N8C0_9DINO</name>
<keyword evidence="3" id="KW-1185">Reference proteome</keyword>
<sequence length="413" mass="44222">MRSCFVVPALCYFYIGSFPGAATAPARACAQSDWRFSFGICHEGTRHVYPYTQRCDSEKSPVKPQPLFNVSCRRTCPAGTHLGAELRDGQTALDCLPCKPGHFSLGGGLLISGVAGDWHRSWPPGLRSSCSYRRLDGSWHTDGASTTGLVTGACQIHILSPPTVAGAYYIKATYLNTKGHEPPLGTALLKMAPLDRRLCTRIPPLETHGGHTGHAGHTGGFAGQRPGTNQPGNGGIRSQNFWFLAAAGGCSHKRKSEVAGMAGAQGVVLAPAAALDIGAGMHFAPTPQQPMGPRNDSRTVSVYEFVDNQDAQVLAAVLQKAKGEVILNHTAVQQCAQTGPLVQPDPGNLPEAGNVTYGCNAWMPDEQGHSIHSGDNRNFNRMVSTLELSVDIVRKEGYVLFRYQVDAEDCKKM</sequence>
<evidence type="ECO:0000313" key="2">
    <source>
        <dbReference type="EMBL" id="CAE7284253.1"/>
    </source>
</evidence>
<protein>
    <submittedName>
        <fullName evidence="2">Uncharacterized protein</fullName>
    </submittedName>
</protein>
<dbReference type="OrthoDB" id="441817at2759"/>
<feature type="compositionally biased region" description="Gly residues" evidence="1">
    <location>
        <begin position="210"/>
        <end position="222"/>
    </location>
</feature>
<gene>
    <name evidence="2" type="ORF">SNAT2548_LOCUS15054</name>
</gene>
<feature type="region of interest" description="Disordered" evidence="1">
    <location>
        <begin position="207"/>
        <end position="234"/>
    </location>
</feature>
<accession>A0A812N8C0</accession>
<dbReference type="EMBL" id="CAJNDS010001846">
    <property type="protein sequence ID" value="CAE7284253.1"/>
    <property type="molecule type" value="Genomic_DNA"/>
</dbReference>
<comment type="caution">
    <text evidence="2">The sequence shown here is derived from an EMBL/GenBank/DDBJ whole genome shotgun (WGS) entry which is preliminary data.</text>
</comment>
<evidence type="ECO:0000313" key="3">
    <source>
        <dbReference type="Proteomes" id="UP000604046"/>
    </source>
</evidence>
<reference evidence="2" key="1">
    <citation type="submission" date="2021-02" db="EMBL/GenBank/DDBJ databases">
        <authorList>
            <person name="Dougan E. K."/>
            <person name="Rhodes N."/>
            <person name="Thang M."/>
            <person name="Chan C."/>
        </authorList>
    </citation>
    <scope>NUCLEOTIDE SEQUENCE</scope>
</reference>
<proteinExistence type="predicted"/>
<dbReference type="Proteomes" id="UP000604046">
    <property type="component" value="Unassembled WGS sequence"/>
</dbReference>